<gene>
    <name evidence="1" type="ORF">IQ35_01985</name>
</gene>
<name>A0A562KEE7_SPHWJ</name>
<reference evidence="1 2" key="1">
    <citation type="journal article" date="2015" name="Stand. Genomic Sci.">
        <title>Genomic Encyclopedia of Bacterial and Archaeal Type Strains, Phase III: the genomes of soil and plant-associated and newly described type strains.</title>
        <authorList>
            <person name="Whitman W.B."/>
            <person name="Woyke T."/>
            <person name="Klenk H.P."/>
            <person name="Zhou Y."/>
            <person name="Lilburn T.G."/>
            <person name="Beck B.J."/>
            <person name="De Vos P."/>
            <person name="Vandamme P."/>
            <person name="Eisen J.A."/>
            <person name="Garrity G."/>
            <person name="Hugenholtz P."/>
            <person name="Kyrpides N.C."/>
        </authorList>
    </citation>
    <scope>NUCLEOTIDE SEQUENCE [LARGE SCALE GENOMIC DNA]</scope>
    <source>
        <strain evidence="1 2">CGMCC 1.7748</strain>
    </source>
</reference>
<dbReference type="InterPro" id="IPR002763">
    <property type="entry name" value="DUF72"/>
</dbReference>
<accession>A0A562KEE7</accession>
<dbReference type="Pfam" id="PF01904">
    <property type="entry name" value="DUF72"/>
    <property type="match status" value="1"/>
</dbReference>
<dbReference type="EMBL" id="VLKK01000006">
    <property type="protein sequence ID" value="TWH93776.1"/>
    <property type="molecule type" value="Genomic_DNA"/>
</dbReference>
<dbReference type="Gene3D" id="3.20.20.410">
    <property type="entry name" value="Protein of unknown function UPF0759"/>
    <property type="match status" value="1"/>
</dbReference>
<dbReference type="AlphaFoldDB" id="A0A562KEE7"/>
<dbReference type="SUPFAM" id="SSF117396">
    <property type="entry name" value="TM1631-like"/>
    <property type="match status" value="1"/>
</dbReference>
<dbReference type="PANTHER" id="PTHR30348">
    <property type="entry name" value="UNCHARACTERIZED PROTEIN YECE"/>
    <property type="match status" value="1"/>
</dbReference>
<comment type="caution">
    <text evidence="1">The sequence shown here is derived from an EMBL/GenBank/DDBJ whole genome shotgun (WGS) entry which is preliminary data.</text>
</comment>
<sequence length="222" mass="24621">MLERYAERFSCVEVNSSFYRPHRPTTWTRWASIVPPGFRFAVKMPRTITHERKLRDCGSLVARLLDETSGLGEKLAVLLVQLPPSLSYQSGVAEDFFLELTAATPARIVCEPRHASWFETAPDHLLARFEIARVAADPARVPAAAVPGGWRGLSYWRLHGSPVIYRSPYSAEQLDHYAALLAREHAAAEPPWCIFDNTAAAAATGDALALCERLSSLDGRAF</sequence>
<dbReference type="Proteomes" id="UP000316624">
    <property type="component" value="Unassembled WGS sequence"/>
</dbReference>
<dbReference type="PANTHER" id="PTHR30348:SF14">
    <property type="entry name" value="BLR8050 PROTEIN"/>
    <property type="match status" value="1"/>
</dbReference>
<dbReference type="InterPro" id="IPR036520">
    <property type="entry name" value="UPF0759_sf"/>
</dbReference>
<evidence type="ECO:0000313" key="2">
    <source>
        <dbReference type="Proteomes" id="UP000316624"/>
    </source>
</evidence>
<proteinExistence type="predicted"/>
<keyword evidence="2" id="KW-1185">Reference proteome</keyword>
<organism evidence="1 2">
    <name type="scientific">Sphingobium wenxiniae (strain DSM 21828 / CGMCC 1.7748 / JZ-1)</name>
    <dbReference type="NCBI Taxonomy" id="595605"/>
    <lineage>
        <taxon>Bacteria</taxon>
        <taxon>Pseudomonadati</taxon>
        <taxon>Pseudomonadota</taxon>
        <taxon>Alphaproteobacteria</taxon>
        <taxon>Sphingomonadales</taxon>
        <taxon>Sphingomonadaceae</taxon>
        <taxon>Sphingobium</taxon>
    </lineage>
</organism>
<protein>
    <submittedName>
        <fullName evidence="1">Uncharacterized protein YecE (DUF72 family)</fullName>
    </submittedName>
</protein>
<evidence type="ECO:0000313" key="1">
    <source>
        <dbReference type="EMBL" id="TWH93776.1"/>
    </source>
</evidence>